<feature type="region of interest" description="Disordered" evidence="1">
    <location>
        <begin position="209"/>
        <end position="269"/>
    </location>
</feature>
<evidence type="ECO:0000313" key="2">
    <source>
        <dbReference type="EMBL" id="ORY42112.1"/>
    </source>
</evidence>
<evidence type="ECO:0000256" key="1">
    <source>
        <dbReference type="SAM" id="MobiDB-lite"/>
    </source>
</evidence>
<dbReference type="Proteomes" id="UP000193920">
    <property type="component" value="Unassembled WGS sequence"/>
</dbReference>
<evidence type="ECO:0000313" key="3">
    <source>
        <dbReference type="Proteomes" id="UP000193920"/>
    </source>
</evidence>
<gene>
    <name evidence="2" type="ORF">LY90DRAFT_510071</name>
</gene>
<keyword evidence="3" id="KW-1185">Reference proteome</keyword>
<feature type="compositionally biased region" description="Basic and acidic residues" evidence="1">
    <location>
        <begin position="149"/>
        <end position="162"/>
    </location>
</feature>
<accession>A0A1Y2C4Z5</accession>
<dbReference type="AlphaFoldDB" id="A0A1Y2C4Z5"/>
<feature type="region of interest" description="Disordered" evidence="1">
    <location>
        <begin position="140"/>
        <end position="162"/>
    </location>
</feature>
<protein>
    <submittedName>
        <fullName evidence="2">Uncharacterized protein</fullName>
    </submittedName>
</protein>
<feature type="region of interest" description="Disordered" evidence="1">
    <location>
        <begin position="323"/>
        <end position="347"/>
    </location>
</feature>
<comment type="caution">
    <text evidence="2">The sequence shown here is derived from an EMBL/GenBank/DDBJ whole genome shotgun (WGS) entry which is preliminary data.</text>
</comment>
<feature type="compositionally biased region" description="Basic and acidic residues" evidence="1">
    <location>
        <begin position="231"/>
        <end position="243"/>
    </location>
</feature>
<name>A0A1Y2C4Z5_9FUNG</name>
<feature type="compositionally biased region" description="Polar residues" evidence="1">
    <location>
        <begin position="323"/>
        <end position="334"/>
    </location>
</feature>
<feature type="compositionally biased region" description="Low complexity" evidence="1">
    <location>
        <begin position="220"/>
        <end position="230"/>
    </location>
</feature>
<dbReference type="EMBL" id="MCOG01000121">
    <property type="protein sequence ID" value="ORY42112.1"/>
    <property type="molecule type" value="Genomic_DNA"/>
</dbReference>
<proteinExistence type="predicted"/>
<feature type="compositionally biased region" description="Basic and acidic residues" evidence="1">
    <location>
        <begin position="336"/>
        <end position="347"/>
    </location>
</feature>
<sequence length="461" mass="52105">MEFSNKNKHNEIELTNNVSFTSPIPIPSSSKSVDYENSLSSSYLSSSTFSNNHSSSSLTSSSSLSSSSLNSLESNQAVYSPPTINNAEFNPNNPFSNNYKNRNYWMSESISPKSAPTFLNYKNDKSFSAMKRTSLLLSNNNTKSNTLNHKTEKEEKDKFKNKNEESKISIKNNLTPINQDIAVYSNEIDKITYDLSSLTLNEKSLTKNLNVSKNKRNNENNKNNENSNSVFDEKENSKGKKSNENNTRNDNLKNDSKEEKVKSEKNEVLPLVKPTTDTSVEKLKEPIIIKPIISPSSSFEKALPIFTNNSLDKSLPLPIVSNNESDSNEVLSTIKNDPKEEKNESEKNEIVLPLAKPTIDTSVEKLKEPIIIKPIISPSSTFEKALPIFTDNSSDNTIPLPIVSSNESNSNELPLLSTRTRRRRQRKDISDCNEFLKNRLQDPTLPIHIRKRYQYYIDNNL</sequence>
<feature type="compositionally biased region" description="Basic and acidic residues" evidence="1">
    <location>
        <begin position="250"/>
        <end position="267"/>
    </location>
</feature>
<reference evidence="2 3" key="1">
    <citation type="submission" date="2016-08" db="EMBL/GenBank/DDBJ databases">
        <title>A Parts List for Fungal Cellulosomes Revealed by Comparative Genomics.</title>
        <authorList>
            <consortium name="DOE Joint Genome Institute"/>
            <person name="Haitjema C.H."/>
            <person name="Gilmore S.P."/>
            <person name="Henske J.K."/>
            <person name="Solomon K.V."/>
            <person name="De Groot R."/>
            <person name="Kuo A."/>
            <person name="Mondo S.J."/>
            <person name="Salamov A.A."/>
            <person name="Labutti K."/>
            <person name="Zhao Z."/>
            <person name="Chiniquy J."/>
            <person name="Barry K."/>
            <person name="Brewer H.M."/>
            <person name="Purvine S.O."/>
            <person name="Wright A.T."/>
            <person name="Boxma B."/>
            <person name="Van Alen T."/>
            <person name="Hackstein J.H."/>
            <person name="Baker S.E."/>
            <person name="Grigoriev I.V."/>
            <person name="O'Malley M.A."/>
        </authorList>
    </citation>
    <scope>NUCLEOTIDE SEQUENCE [LARGE SCALE GENOMIC DNA]</scope>
    <source>
        <strain evidence="2 3">G1</strain>
    </source>
</reference>
<organism evidence="2 3">
    <name type="scientific">Neocallimastix californiae</name>
    <dbReference type="NCBI Taxonomy" id="1754190"/>
    <lineage>
        <taxon>Eukaryota</taxon>
        <taxon>Fungi</taxon>
        <taxon>Fungi incertae sedis</taxon>
        <taxon>Chytridiomycota</taxon>
        <taxon>Chytridiomycota incertae sedis</taxon>
        <taxon>Neocallimastigomycetes</taxon>
        <taxon>Neocallimastigales</taxon>
        <taxon>Neocallimastigaceae</taxon>
        <taxon>Neocallimastix</taxon>
    </lineage>
</organism>